<comment type="caution">
    <text evidence="8">The sequence shown here is derived from an EMBL/GenBank/DDBJ whole genome shotgun (WGS) entry which is preliminary data.</text>
</comment>
<reference evidence="8 10" key="1">
    <citation type="submission" date="2017-01" db="EMBL/GenBank/DDBJ databases">
        <title>Complete Genome Sequence of Dolosigranulum pigrum isolated from a Patient with interstitial lung disease.</title>
        <authorList>
            <person name="Mukhopadhyay R."/>
            <person name="Joaquin J."/>
            <person name="Hogue R."/>
            <person name="Fitzgerald S."/>
            <person name="Jospin G."/>
            <person name="Eisen J.A."/>
            <person name="Chaturvedi V."/>
        </authorList>
    </citation>
    <scope>NUCLEOTIDE SEQUENCE [LARGE SCALE GENOMIC DNA]</scope>
    <source>
        <strain evidence="8 10">15S00348</strain>
    </source>
</reference>
<dbReference type="InterPro" id="IPR003439">
    <property type="entry name" value="ABC_transporter-like_ATP-bd"/>
</dbReference>
<sequence length="251" mass="27716">MSQPLLTVRGITQEFAQVKALDDVSLEIQPKQTYGLVGESGSGKSTLGNIIVGALKPTAGTIQFDGEELGMKREMAQKKAIQMVYQNPRSSLNPRLTIHNTLDEVLVIQTDLSKAERQARIEETIVKVGLEIKHLNKYPHALSGGQCQRVAIARAIIVRPKLIILDEAVSALDVSIQFQILQLLDELQDTFDVSYLFISHDLRVVSEICDHVAVLEAGQLVESASGKTIFNNPQHPYTQKLLSSISTLEYI</sequence>
<dbReference type="InterPro" id="IPR003593">
    <property type="entry name" value="AAA+_ATPase"/>
</dbReference>
<dbReference type="Proteomes" id="UP000190409">
    <property type="component" value="Unassembled WGS sequence"/>
</dbReference>
<evidence type="ECO:0000313" key="11">
    <source>
        <dbReference type="Proteomes" id="UP000249099"/>
    </source>
</evidence>
<dbReference type="Pfam" id="PF08352">
    <property type="entry name" value="oligo_HPY"/>
    <property type="match status" value="1"/>
</dbReference>
<dbReference type="CDD" id="cd03257">
    <property type="entry name" value="ABC_NikE_OppD_transporters"/>
    <property type="match status" value="1"/>
</dbReference>
<dbReference type="RefSeq" id="WP_004635227.1">
    <property type="nucleotide sequence ID" value="NZ_CALFGV010000008.1"/>
</dbReference>
<keyword evidence="6" id="KW-0653">Protein transport</keyword>
<dbReference type="GO" id="GO:0055085">
    <property type="term" value="P:transmembrane transport"/>
    <property type="evidence" value="ECO:0007669"/>
    <property type="project" value="UniProtKB-ARBA"/>
</dbReference>
<dbReference type="InterPro" id="IPR017871">
    <property type="entry name" value="ABC_transporter-like_CS"/>
</dbReference>
<dbReference type="GO" id="GO:0016887">
    <property type="term" value="F:ATP hydrolysis activity"/>
    <property type="evidence" value="ECO:0007669"/>
    <property type="project" value="InterPro"/>
</dbReference>
<evidence type="ECO:0000256" key="3">
    <source>
        <dbReference type="ARBA" id="ARBA00022741"/>
    </source>
</evidence>
<proteinExistence type="inferred from homology"/>
<evidence type="ECO:0000256" key="5">
    <source>
        <dbReference type="ARBA" id="ARBA00022856"/>
    </source>
</evidence>
<gene>
    <name evidence="9" type="ORF">B8A44_06970</name>
    <name evidence="8" type="ORF">BWX42_08145</name>
</gene>
<evidence type="ECO:0000313" key="8">
    <source>
        <dbReference type="EMBL" id="OOL81665.1"/>
    </source>
</evidence>
<dbReference type="Gene3D" id="3.40.50.300">
    <property type="entry name" value="P-loop containing nucleotide triphosphate hydrolases"/>
    <property type="match status" value="1"/>
</dbReference>
<dbReference type="SMART" id="SM00382">
    <property type="entry name" value="AAA"/>
    <property type="match status" value="1"/>
</dbReference>
<protein>
    <submittedName>
        <fullName evidence="8">ABC transporter ATP-binding protein</fullName>
    </submittedName>
</protein>
<accession>A0A1S8KQ94</accession>
<dbReference type="GeneID" id="42693916"/>
<evidence type="ECO:0000256" key="4">
    <source>
        <dbReference type="ARBA" id="ARBA00022840"/>
    </source>
</evidence>
<reference evidence="9 11" key="2">
    <citation type="submission" date="2017-03" db="EMBL/GenBank/DDBJ databases">
        <title>wgs assembly of Dolosigranulum pigrum KPL CDC strains.</title>
        <authorList>
            <person name="Brugger S.D."/>
            <person name="Pettigrew M."/>
            <person name="Kong Y."/>
            <person name="Lemon K.P."/>
        </authorList>
    </citation>
    <scope>NUCLEOTIDE SEQUENCE [LARGE SCALE GENOMIC DNA]</scope>
    <source>
        <strain evidence="9 11">KPL1931_CDC4294-98</strain>
    </source>
</reference>
<feature type="domain" description="ABC transporter" evidence="7">
    <location>
        <begin position="6"/>
        <end position="242"/>
    </location>
</feature>
<comment type="similarity">
    <text evidence="1">Belongs to the ABC transporter superfamily.</text>
</comment>
<dbReference type="EMBL" id="NAQV01000020">
    <property type="protein sequence ID" value="RAN62735.1"/>
    <property type="molecule type" value="Genomic_DNA"/>
</dbReference>
<dbReference type="SUPFAM" id="SSF52540">
    <property type="entry name" value="P-loop containing nucleoside triphosphate hydrolases"/>
    <property type="match status" value="1"/>
</dbReference>
<dbReference type="PANTHER" id="PTHR43776">
    <property type="entry name" value="TRANSPORT ATP-BINDING PROTEIN"/>
    <property type="match status" value="1"/>
</dbReference>
<evidence type="ECO:0000313" key="10">
    <source>
        <dbReference type="Proteomes" id="UP000190409"/>
    </source>
</evidence>
<dbReference type="InterPro" id="IPR027417">
    <property type="entry name" value="P-loop_NTPase"/>
</dbReference>
<dbReference type="InterPro" id="IPR013563">
    <property type="entry name" value="Oligopep_ABC_C"/>
</dbReference>
<dbReference type="PROSITE" id="PS50893">
    <property type="entry name" value="ABC_TRANSPORTER_2"/>
    <property type="match status" value="1"/>
</dbReference>
<keyword evidence="5" id="KW-0571">Peptide transport</keyword>
<name>A0A1S8KQ94_9LACT</name>
<keyword evidence="2" id="KW-0813">Transport</keyword>
<evidence type="ECO:0000313" key="9">
    <source>
        <dbReference type="EMBL" id="RAN62735.1"/>
    </source>
</evidence>
<dbReference type="InterPro" id="IPR050319">
    <property type="entry name" value="ABC_transp_ATP-bind"/>
</dbReference>
<dbReference type="PROSITE" id="PS00211">
    <property type="entry name" value="ABC_TRANSPORTER_1"/>
    <property type="match status" value="1"/>
</dbReference>
<dbReference type="AlphaFoldDB" id="A0A1S8KQ94"/>
<evidence type="ECO:0000256" key="1">
    <source>
        <dbReference type="ARBA" id="ARBA00005417"/>
    </source>
</evidence>
<dbReference type="Pfam" id="PF00005">
    <property type="entry name" value="ABC_tran"/>
    <property type="match status" value="1"/>
</dbReference>
<dbReference type="GO" id="GO:0005524">
    <property type="term" value="F:ATP binding"/>
    <property type="evidence" value="ECO:0007669"/>
    <property type="project" value="UniProtKB-KW"/>
</dbReference>
<organism evidence="8 10">
    <name type="scientific">Dolosigranulum pigrum</name>
    <dbReference type="NCBI Taxonomy" id="29394"/>
    <lineage>
        <taxon>Bacteria</taxon>
        <taxon>Bacillati</taxon>
        <taxon>Bacillota</taxon>
        <taxon>Bacilli</taxon>
        <taxon>Lactobacillales</taxon>
        <taxon>Carnobacteriaceae</taxon>
        <taxon>Dolosigranulum</taxon>
    </lineage>
</organism>
<dbReference type="GO" id="GO:0015833">
    <property type="term" value="P:peptide transport"/>
    <property type="evidence" value="ECO:0007669"/>
    <property type="project" value="UniProtKB-KW"/>
</dbReference>
<evidence type="ECO:0000256" key="6">
    <source>
        <dbReference type="ARBA" id="ARBA00022927"/>
    </source>
</evidence>
<evidence type="ECO:0000256" key="2">
    <source>
        <dbReference type="ARBA" id="ARBA00022448"/>
    </source>
</evidence>
<dbReference type="GO" id="GO:0015031">
    <property type="term" value="P:protein transport"/>
    <property type="evidence" value="ECO:0007669"/>
    <property type="project" value="UniProtKB-KW"/>
</dbReference>
<evidence type="ECO:0000259" key="7">
    <source>
        <dbReference type="PROSITE" id="PS50893"/>
    </source>
</evidence>
<keyword evidence="3" id="KW-0547">Nucleotide-binding</keyword>
<dbReference type="Proteomes" id="UP000249099">
    <property type="component" value="Unassembled WGS sequence"/>
</dbReference>
<keyword evidence="4 8" id="KW-0067">ATP-binding</keyword>
<dbReference type="EMBL" id="MUYF01000003">
    <property type="protein sequence ID" value="OOL81665.1"/>
    <property type="molecule type" value="Genomic_DNA"/>
</dbReference>